<dbReference type="AlphaFoldDB" id="A0A418Y2C5"/>
<evidence type="ECO:0000313" key="3">
    <source>
        <dbReference type="Proteomes" id="UP000283734"/>
    </source>
</evidence>
<evidence type="ECO:0000313" key="2">
    <source>
        <dbReference type="EMBL" id="RJG19630.1"/>
    </source>
</evidence>
<keyword evidence="1" id="KW-0472">Membrane</keyword>
<dbReference type="EMBL" id="QYYA01000001">
    <property type="protein sequence ID" value="RJG19630.1"/>
    <property type="molecule type" value="Genomic_DNA"/>
</dbReference>
<gene>
    <name evidence="2" type="ORF">D4A39_01885</name>
</gene>
<feature type="transmembrane region" description="Helical" evidence="1">
    <location>
        <begin position="12"/>
        <end position="38"/>
    </location>
</feature>
<organism evidence="2 3">
    <name type="scientific">Alcanivorax profundi</name>
    <dbReference type="NCBI Taxonomy" id="2338368"/>
    <lineage>
        <taxon>Bacteria</taxon>
        <taxon>Pseudomonadati</taxon>
        <taxon>Pseudomonadota</taxon>
        <taxon>Gammaproteobacteria</taxon>
        <taxon>Oceanospirillales</taxon>
        <taxon>Alcanivoracaceae</taxon>
        <taxon>Alcanivorax</taxon>
    </lineage>
</organism>
<accession>A0A418Y2C5</accession>
<evidence type="ECO:0000256" key="1">
    <source>
        <dbReference type="SAM" id="Phobius"/>
    </source>
</evidence>
<dbReference type="RefSeq" id="WP_022984529.1">
    <property type="nucleotide sequence ID" value="NZ_CAXGPP010000038.1"/>
</dbReference>
<comment type="caution">
    <text evidence="2">The sequence shown here is derived from an EMBL/GenBank/DDBJ whole genome shotgun (WGS) entry which is preliminary data.</text>
</comment>
<keyword evidence="1" id="KW-0812">Transmembrane</keyword>
<keyword evidence="1" id="KW-1133">Transmembrane helix</keyword>
<protein>
    <submittedName>
        <fullName evidence="2">Uncharacterized protein</fullName>
    </submittedName>
</protein>
<name>A0A418Y2C5_9GAMM</name>
<keyword evidence="3" id="KW-1185">Reference proteome</keyword>
<sequence length="106" mass="11987">MSTLQIDVTTLGWLLFAAAATSSLLTLSILWLVGHFILGPRIERKIDRRLEEGADRLEERLRKRFVDLLTGRSREVIRDRAMDLARGVGLIGGRRAGRDDDDEAQK</sequence>
<dbReference type="OrthoDB" id="6078683at2"/>
<dbReference type="Proteomes" id="UP000283734">
    <property type="component" value="Unassembled WGS sequence"/>
</dbReference>
<proteinExistence type="predicted"/>
<reference evidence="2 3" key="1">
    <citation type="submission" date="2018-09" db="EMBL/GenBank/DDBJ databases">
        <title>Alcanivorax profundi sp. nov., isolated from 1000 m-depth seawater of the Mariana Trench.</title>
        <authorList>
            <person name="Liu J."/>
        </authorList>
    </citation>
    <scope>NUCLEOTIDE SEQUENCE [LARGE SCALE GENOMIC DNA]</scope>
    <source>
        <strain evidence="2 3">MTEO17</strain>
    </source>
</reference>